<evidence type="ECO:0000313" key="2">
    <source>
        <dbReference type="EMBL" id="WOZ76944.1"/>
    </source>
</evidence>
<feature type="transmembrane region" description="Helical" evidence="1">
    <location>
        <begin position="64"/>
        <end position="82"/>
    </location>
</feature>
<keyword evidence="1" id="KW-0812">Transmembrane</keyword>
<dbReference type="EMBL" id="CP137744">
    <property type="protein sequence ID" value="WOZ76944.1"/>
    <property type="molecule type" value="Genomic_DNA"/>
</dbReference>
<dbReference type="RefSeq" id="WP_305737219.1">
    <property type="nucleotide sequence ID" value="NZ_CP137744.1"/>
</dbReference>
<evidence type="ECO:0000313" key="3">
    <source>
        <dbReference type="Proteomes" id="UP001302368"/>
    </source>
</evidence>
<keyword evidence="1" id="KW-0472">Membrane</keyword>
<gene>
    <name evidence="2" type="ORF">Q8Y70_20575</name>
</gene>
<feature type="transmembrane region" description="Helical" evidence="1">
    <location>
        <begin position="31"/>
        <end position="52"/>
    </location>
</feature>
<reference evidence="2 3" key="1">
    <citation type="submission" date="2023-10" db="EMBL/GenBank/DDBJ databases">
        <title>Genome sequencing of the isolated polysaccharide-producing bacterium Kosakonia sacchari KS2022.</title>
        <authorList>
            <person name="Yi X."/>
        </authorList>
    </citation>
    <scope>NUCLEOTIDE SEQUENCE [LARGE SCALE GENOMIC DNA]</scope>
    <source>
        <strain evidence="2 3">KS2022</strain>
    </source>
</reference>
<accession>A0ABZ0MN87</accession>
<proteinExistence type="predicted"/>
<organism evidence="2 3">
    <name type="scientific">Kosakonia sacchari</name>
    <dbReference type="NCBI Taxonomy" id="1158459"/>
    <lineage>
        <taxon>Bacteria</taxon>
        <taxon>Pseudomonadati</taxon>
        <taxon>Pseudomonadota</taxon>
        <taxon>Gammaproteobacteria</taxon>
        <taxon>Enterobacterales</taxon>
        <taxon>Enterobacteriaceae</taxon>
        <taxon>Kosakonia</taxon>
    </lineage>
</organism>
<protein>
    <submittedName>
        <fullName evidence="2">Uncharacterized protein</fullName>
    </submittedName>
</protein>
<keyword evidence="3" id="KW-1185">Reference proteome</keyword>
<name>A0ABZ0MN87_9ENTR</name>
<sequence length="316" mass="34759">MDVVRLDLQARLKIVLTKAASLLPADVGQQLLALITPQALATMAGIVVLWAGAHFFGIGEIADVILLVVGWAAIGGVAVEAGKKLYDFAVKTNNAQTESDLDQAASDLAEAITLIGVNTVFALLLRKKPDDVFNTHYKAAKIPRFSRKRAASLNLPRNTHPGWRYRPTIKFTNNLAAGEGYTHISGDIVVGRYFDKTNKTAAQAAHDVLETIYHEKVHQFIAPKFYLLRETRVLLQRAGYFKSYILRYLEEALAETIAKLRANGISPRYIVQGFKFPIGNGYQITYTALRHEAAGILLGPVTVGGSVYNVYYGIQQ</sequence>
<evidence type="ECO:0000256" key="1">
    <source>
        <dbReference type="SAM" id="Phobius"/>
    </source>
</evidence>
<dbReference type="Proteomes" id="UP001302368">
    <property type="component" value="Chromosome"/>
</dbReference>
<keyword evidence="1" id="KW-1133">Transmembrane helix</keyword>